<evidence type="ECO:0000313" key="1">
    <source>
        <dbReference type="EMBL" id="AZL60602.1"/>
    </source>
</evidence>
<proteinExistence type="predicted"/>
<evidence type="ECO:0000313" key="2">
    <source>
        <dbReference type="Proteomes" id="UP000282002"/>
    </source>
</evidence>
<dbReference type="RefSeq" id="WP_125326794.1">
    <property type="nucleotide sequence ID" value="NZ_CP034328.1"/>
</dbReference>
<keyword evidence="2" id="KW-1185">Reference proteome</keyword>
<gene>
    <name evidence="1" type="ORF">EI545_18300</name>
</gene>
<dbReference type="KEGG" id="taw:EI545_18300"/>
<organism evidence="1 2">
    <name type="scientific">Tabrizicola piscis</name>
    <dbReference type="NCBI Taxonomy" id="2494374"/>
    <lineage>
        <taxon>Bacteria</taxon>
        <taxon>Pseudomonadati</taxon>
        <taxon>Pseudomonadota</taxon>
        <taxon>Alphaproteobacteria</taxon>
        <taxon>Rhodobacterales</taxon>
        <taxon>Paracoccaceae</taxon>
        <taxon>Tabrizicola</taxon>
    </lineage>
</organism>
<sequence length="235" mass="26549">MQRSDQSWGILAVTLIWMTDVHRRIRTSRPLALMSPGPNRPMPPKEAVALMDRVNYYQPIEDAEIPRRFYRTVKLNGVGDRASWSAFPALTNCGFALVNARARSCLDRLALGTNSILPIEIYDNDGSTFLRDDISILLCRERKRSIDLDRSTAFRKAFPSSRFHTLDVLREEQNSGTVQLLPEALIGPDLWIDPLVGERLFFSEAAAQSFRAAGIFKDFKAKAIFADQCNSGPWD</sequence>
<reference evidence="1 2" key="1">
    <citation type="submission" date="2018-12" db="EMBL/GenBank/DDBJ databases">
        <title>Complete genome sequencing of Tabrizicola sp. K13M18.</title>
        <authorList>
            <person name="Bae J.-W."/>
        </authorList>
    </citation>
    <scope>NUCLEOTIDE SEQUENCE [LARGE SCALE GENOMIC DNA]</scope>
    <source>
        <strain evidence="1 2">K13M18</strain>
    </source>
</reference>
<dbReference type="EMBL" id="CP034328">
    <property type="protein sequence ID" value="AZL60602.1"/>
    <property type="molecule type" value="Genomic_DNA"/>
</dbReference>
<dbReference type="Proteomes" id="UP000282002">
    <property type="component" value="Chromosome"/>
</dbReference>
<accession>A0A3S8UA31</accession>
<name>A0A3S8UA31_9RHOB</name>
<dbReference type="AlphaFoldDB" id="A0A3S8UA31"/>
<protein>
    <submittedName>
        <fullName evidence="1">Uncharacterized protein</fullName>
    </submittedName>
</protein>
<dbReference type="OrthoDB" id="7675848at2"/>